<dbReference type="GO" id="GO:0004145">
    <property type="term" value="F:diamine N-acetyltransferase activity"/>
    <property type="evidence" value="ECO:0007669"/>
    <property type="project" value="TreeGrafter"/>
</dbReference>
<dbReference type="Pfam" id="PF13302">
    <property type="entry name" value="Acetyltransf_3"/>
    <property type="match status" value="1"/>
</dbReference>
<evidence type="ECO:0000259" key="1">
    <source>
        <dbReference type="PROSITE" id="PS51186"/>
    </source>
</evidence>
<feature type="domain" description="N-acetyltransferase" evidence="1">
    <location>
        <begin position="5"/>
        <end position="165"/>
    </location>
</feature>
<dbReference type="SUPFAM" id="SSF55729">
    <property type="entry name" value="Acyl-CoA N-acyltransferases (Nat)"/>
    <property type="match status" value="1"/>
</dbReference>
<dbReference type="PANTHER" id="PTHR43415">
    <property type="entry name" value="SPERMIDINE N(1)-ACETYLTRANSFERASE"/>
    <property type="match status" value="1"/>
</dbReference>
<dbReference type="Proteomes" id="UP000624041">
    <property type="component" value="Unassembled WGS sequence"/>
</dbReference>
<name>A0A918D3U6_9BACI</name>
<protein>
    <submittedName>
        <fullName evidence="2">Diamine N-acetyltransferase</fullName>
    </submittedName>
</protein>
<reference evidence="2" key="2">
    <citation type="submission" date="2020-09" db="EMBL/GenBank/DDBJ databases">
        <authorList>
            <person name="Sun Q."/>
            <person name="Ohkuma M."/>
        </authorList>
    </citation>
    <scope>NUCLEOTIDE SEQUENCE</scope>
    <source>
        <strain evidence="2">JCM 17251</strain>
    </source>
</reference>
<reference evidence="2" key="1">
    <citation type="journal article" date="2014" name="Int. J. Syst. Evol. Microbiol.">
        <title>Complete genome sequence of Corynebacterium casei LMG S-19264T (=DSM 44701T), isolated from a smear-ripened cheese.</title>
        <authorList>
            <consortium name="US DOE Joint Genome Institute (JGI-PGF)"/>
            <person name="Walter F."/>
            <person name="Albersmeier A."/>
            <person name="Kalinowski J."/>
            <person name="Ruckert C."/>
        </authorList>
    </citation>
    <scope>NUCLEOTIDE SEQUENCE</scope>
    <source>
        <strain evidence="2">JCM 17251</strain>
    </source>
</reference>
<organism evidence="2 3">
    <name type="scientific">Oceanobacillus indicireducens</name>
    <dbReference type="NCBI Taxonomy" id="1004261"/>
    <lineage>
        <taxon>Bacteria</taxon>
        <taxon>Bacillati</taxon>
        <taxon>Bacillota</taxon>
        <taxon>Bacilli</taxon>
        <taxon>Bacillales</taxon>
        <taxon>Bacillaceae</taxon>
        <taxon>Oceanobacillus</taxon>
    </lineage>
</organism>
<dbReference type="RefSeq" id="WP_188858426.1">
    <property type="nucleotide sequence ID" value="NZ_BMOS01000023.1"/>
</dbReference>
<dbReference type="AlphaFoldDB" id="A0A918D3U6"/>
<dbReference type="PROSITE" id="PS51186">
    <property type="entry name" value="GNAT"/>
    <property type="match status" value="1"/>
</dbReference>
<dbReference type="CDD" id="cd04301">
    <property type="entry name" value="NAT_SF"/>
    <property type="match status" value="1"/>
</dbReference>
<comment type="caution">
    <text evidence="2">The sequence shown here is derived from an EMBL/GenBank/DDBJ whole genome shotgun (WGS) entry which is preliminary data.</text>
</comment>
<proteinExistence type="predicted"/>
<dbReference type="EMBL" id="BMOS01000023">
    <property type="protein sequence ID" value="GGN62519.1"/>
    <property type="molecule type" value="Genomic_DNA"/>
</dbReference>
<dbReference type="InterPro" id="IPR016181">
    <property type="entry name" value="Acyl_CoA_acyltransferase"/>
</dbReference>
<dbReference type="InterPro" id="IPR000182">
    <property type="entry name" value="GNAT_dom"/>
</dbReference>
<evidence type="ECO:0000313" key="2">
    <source>
        <dbReference type="EMBL" id="GGN62519.1"/>
    </source>
</evidence>
<dbReference type="Gene3D" id="3.40.630.30">
    <property type="match status" value="1"/>
</dbReference>
<evidence type="ECO:0000313" key="3">
    <source>
        <dbReference type="Proteomes" id="UP000624041"/>
    </source>
</evidence>
<sequence>MAEQLRLRAYEEDDIHFLHKLVNDPAIMSYWFEEAYYSKSRLKEIFEKEQQDSSTRSFILTNGEQALGLVQLFDIDFVHRHAEYAIMIDPAAQGNGYAAKATNLASDYAFKVLNLHKLFLYVDEVNEKAVHVYKKCGYKYVATLEEAYFVNGIYHNAVLMNIFKRDYLGLN</sequence>
<gene>
    <name evidence="2" type="primary">speG</name>
    <name evidence="2" type="ORF">GCM10007971_28540</name>
</gene>
<keyword evidence="3" id="KW-1185">Reference proteome</keyword>
<accession>A0A918D3U6</accession>
<dbReference type="PANTHER" id="PTHR43415:SF6">
    <property type="entry name" value="SPERMIDINE N(1)-ACETYLTRANSFERASE"/>
    <property type="match status" value="1"/>
</dbReference>